<organism evidence="2 3">
    <name type="scientific">Brucella haematophila</name>
    <dbReference type="NCBI Taxonomy" id="419474"/>
    <lineage>
        <taxon>Bacteria</taxon>
        <taxon>Pseudomonadati</taxon>
        <taxon>Pseudomonadota</taxon>
        <taxon>Alphaproteobacteria</taxon>
        <taxon>Hyphomicrobiales</taxon>
        <taxon>Brucellaceae</taxon>
        <taxon>Brucella/Ochrobactrum group</taxon>
        <taxon>Brucella</taxon>
    </lineage>
</organism>
<evidence type="ECO:0000256" key="1">
    <source>
        <dbReference type="ARBA" id="ARBA00022679"/>
    </source>
</evidence>
<dbReference type="InterPro" id="IPR050509">
    <property type="entry name" value="CoA-transferase_III"/>
</dbReference>
<proteinExistence type="predicted"/>
<dbReference type="InterPro" id="IPR003673">
    <property type="entry name" value="CoA-Trfase_fam_III"/>
</dbReference>
<comment type="caution">
    <text evidence="2">The sequence shown here is derived from an EMBL/GenBank/DDBJ whole genome shotgun (WGS) entry which is preliminary data.</text>
</comment>
<protein>
    <submittedName>
        <fullName evidence="2">Uncharacterized protein</fullName>
    </submittedName>
</protein>
<sequence>MAERIGFDGVGQAVSGAIYLTGEPGKPYRAATAPIDFATSLSLAYGTLAAIIGKMRTGKGAHVQASLVGTSLNLTNQIFDGRGERIHPSRTHRKPQSYVGSIRCLSGQGWLVHHAGHRSEGFPALVQSCRS</sequence>
<evidence type="ECO:0000313" key="2">
    <source>
        <dbReference type="EMBL" id="NKC04940.1"/>
    </source>
</evidence>
<name>A0ABX1DW06_9HYPH</name>
<dbReference type="InterPro" id="IPR023606">
    <property type="entry name" value="CoA-Trfase_III_dom_1_sf"/>
</dbReference>
<keyword evidence="1" id="KW-0808">Transferase</keyword>
<reference evidence="2 3" key="1">
    <citation type="submission" date="2020-03" db="EMBL/GenBank/DDBJ databases">
        <title>Whole genome sequencing of clinical and environmental type strains of Ochrobactrum.</title>
        <authorList>
            <person name="Dharne M."/>
        </authorList>
    </citation>
    <scope>NUCLEOTIDE SEQUENCE [LARGE SCALE GENOMIC DNA]</scope>
    <source>
        <strain evidence="2 3">CIP 109452</strain>
    </source>
</reference>
<keyword evidence="3" id="KW-1185">Reference proteome</keyword>
<accession>A0ABX1DW06</accession>
<dbReference type="EMBL" id="JAAVLN010000003">
    <property type="protein sequence ID" value="NKC04940.1"/>
    <property type="molecule type" value="Genomic_DNA"/>
</dbReference>
<dbReference type="PANTHER" id="PTHR48228:SF6">
    <property type="entry name" value="L-CARNITINE COA-TRANSFERASE"/>
    <property type="match status" value="1"/>
</dbReference>
<dbReference type="Gene3D" id="3.40.50.10540">
    <property type="entry name" value="Crotonobetainyl-coa:carnitine coa-transferase, domain 1"/>
    <property type="match status" value="1"/>
</dbReference>
<dbReference type="Pfam" id="PF02515">
    <property type="entry name" value="CoA_transf_3"/>
    <property type="match status" value="1"/>
</dbReference>
<dbReference type="PANTHER" id="PTHR48228">
    <property type="entry name" value="SUCCINYL-COA--D-CITRAMALATE COA-TRANSFERASE"/>
    <property type="match status" value="1"/>
</dbReference>
<dbReference type="SUPFAM" id="SSF89796">
    <property type="entry name" value="CoA-transferase family III (CaiB/BaiF)"/>
    <property type="match status" value="1"/>
</dbReference>
<dbReference type="Proteomes" id="UP000704467">
    <property type="component" value="Unassembled WGS sequence"/>
</dbReference>
<evidence type="ECO:0000313" key="3">
    <source>
        <dbReference type="Proteomes" id="UP000704467"/>
    </source>
</evidence>
<gene>
    <name evidence="2" type="ORF">HED55_22520</name>
</gene>